<accession>A0ABD1HR65</accession>
<name>A0ABD1HR65_SALDI</name>
<evidence type="ECO:0000313" key="2">
    <source>
        <dbReference type="Proteomes" id="UP001567538"/>
    </source>
</evidence>
<evidence type="ECO:0000313" key="1">
    <source>
        <dbReference type="EMBL" id="KAL1559009.1"/>
    </source>
</evidence>
<organism evidence="1 2">
    <name type="scientific">Salvia divinorum</name>
    <name type="common">Maria pastora</name>
    <name type="synonym">Diviner's sage</name>
    <dbReference type="NCBI Taxonomy" id="28513"/>
    <lineage>
        <taxon>Eukaryota</taxon>
        <taxon>Viridiplantae</taxon>
        <taxon>Streptophyta</taxon>
        <taxon>Embryophyta</taxon>
        <taxon>Tracheophyta</taxon>
        <taxon>Spermatophyta</taxon>
        <taxon>Magnoliopsida</taxon>
        <taxon>eudicotyledons</taxon>
        <taxon>Gunneridae</taxon>
        <taxon>Pentapetalae</taxon>
        <taxon>asterids</taxon>
        <taxon>lamiids</taxon>
        <taxon>Lamiales</taxon>
        <taxon>Lamiaceae</taxon>
        <taxon>Nepetoideae</taxon>
        <taxon>Mentheae</taxon>
        <taxon>Salviinae</taxon>
        <taxon>Salvia</taxon>
        <taxon>Salvia subgen. Calosphace</taxon>
    </lineage>
</organism>
<dbReference type="EMBL" id="JBEAFC010000004">
    <property type="protein sequence ID" value="KAL1559009.1"/>
    <property type="molecule type" value="Genomic_DNA"/>
</dbReference>
<sequence>MPTLRPDFVVTNMHTNYTPCGAMWTGSYQFGGTLFIPQLSDWGFDKSHFKTNRRGKSNKNWAVGNMMYNGRQDTSLTQSGRRLDAGMNTIASAATMVLETLGHVYLGMSVQPATRGLAG</sequence>
<dbReference type="Proteomes" id="UP001567538">
    <property type="component" value="Unassembled WGS sequence"/>
</dbReference>
<reference evidence="1 2" key="1">
    <citation type="submission" date="2024-06" db="EMBL/GenBank/DDBJ databases">
        <title>A chromosome level genome sequence of Diviner's sage (Salvia divinorum).</title>
        <authorList>
            <person name="Ford S.A."/>
            <person name="Ro D.-K."/>
            <person name="Ness R.W."/>
            <person name="Phillips M.A."/>
        </authorList>
    </citation>
    <scope>NUCLEOTIDE SEQUENCE [LARGE SCALE GENOMIC DNA]</scope>
    <source>
        <strain evidence="1">SAF-2024a</strain>
        <tissue evidence="1">Leaf</tissue>
    </source>
</reference>
<comment type="caution">
    <text evidence="1">The sequence shown here is derived from an EMBL/GenBank/DDBJ whole genome shotgun (WGS) entry which is preliminary data.</text>
</comment>
<dbReference type="AlphaFoldDB" id="A0ABD1HR65"/>
<keyword evidence="2" id="KW-1185">Reference proteome</keyword>
<gene>
    <name evidence="1" type="ORF">AAHA92_09401</name>
</gene>
<proteinExistence type="predicted"/>
<protein>
    <submittedName>
        <fullName evidence="1">Serine/threonine-protein phosphatase 7 long form</fullName>
    </submittedName>
</protein>